<protein>
    <recommendedName>
        <fullName evidence="2">Domain of unknown function at the cortex 1 domain-containing protein</fullName>
    </recommendedName>
</protein>
<evidence type="ECO:0000313" key="3">
    <source>
        <dbReference type="EMBL" id="GMH70296.1"/>
    </source>
</evidence>
<feature type="transmembrane region" description="Helical" evidence="1">
    <location>
        <begin position="157"/>
        <end position="174"/>
    </location>
</feature>
<gene>
    <name evidence="3" type="ORF">TrLO_g1631</name>
</gene>
<evidence type="ECO:0000313" key="4">
    <source>
        <dbReference type="Proteomes" id="UP001165122"/>
    </source>
</evidence>
<accession>A0A9W7ACR0</accession>
<proteinExistence type="predicted"/>
<name>A0A9W7ACR0_9STRA</name>
<dbReference type="AlphaFoldDB" id="A0A9W7ACR0"/>
<dbReference type="SUPFAM" id="SSF46785">
    <property type="entry name" value="Winged helix' DNA-binding domain"/>
    <property type="match status" value="1"/>
</dbReference>
<sequence length="462" mass="53126">MLTPPPTDLRPLALLMRSSLPLKDRLWLNLKIYHQTFLGSDALKFLESHGGVDVGNQLIREGWCWHVCKAHYFEPGGPTLFYEWNESKFNGSENSIVSSDRVKILEEEIEILNDSLSDVEFRVGYLESRVAMLINIIRLISLYVSACIIWFYLNDNLHKIIATSLITIISIYILSHQVNPSDSSPSPSNPVKTLRRKMSRIFTTEIPILQRTTVPHPSEWKNYPVYLCAEEGGELPLNSEIPFETELFKGRLLVRVRGMGSEDYFKSRSRKFQCIVQGKFKEDIEVNDLLTGHEFARGLKNLPPNWILNVGERLIKRLAPSTVVELRKSINPKAMSVLGATSQVLRIDMFGQECDIKSYGIEEENKVFGGIFEEGLSSIKRKKILTKGIEGLKYEKESVYTFDFYQHLLDCKRYEIDFGVKKVKLDKIVDGQPLQILAKTRDGRVAWKFYIWHESLVDSRRS</sequence>
<reference evidence="4" key="1">
    <citation type="journal article" date="2023" name="Commun. Biol.">
        <title>Genome analysis of Parmales, the sister group of diatoms, reveals the evolutionary specialization of diatoms from phago-mixotrophs to photoautotrophs.</title>
        <authorList>
            <person name="Ban H."/>
            <person name="Sato S."/>
            <person name="Yoshikawa S."/>
            <person name="Yamada K."/>
            <person name="Nakamura Y."/>
            <person name="Ichinomiya M."/>
            <person name="Sato N."/>
            <person name="Blanc-Mathieu R."/>
            <person name="Endo H."/>
            <person name="Kuwata A."/>
            <person name="Ogata H."/>
        </authorList>
    </citation>
    <scope>NUCLEOTIDE SEQUENCE [LARGE SCALE GENOMIC DNA]</scope>
    <source>
        <strain evidence="4">NIES 3700</strain>
    </source>
</reference>
<dbReference type="Gene3D" id="1.10.10.10">
    <property type="entry name" value="Winged helix-like DNA-binding domain superfamily/Winged helix DNA-binding domain"/>
    <property type="match status" value="1"/>
</dbReference>
<dbReference type="InterPro" id="IPR036390">
    <property type="entry name" value="WH_DNA-bd_sf"/>
</dbReference>
<dbReference type="Proteomes" id="UP001165122">
    <property type="component" value="Unassembled WGS sequence"/>
</dbReference>
<organism evidence="3 4">
    <name type="scientific">Triparma laevis f. longispina</name>
    <dbReference type="NCBI Taxonomy" id="1714387"/>
    <lineage>
        <taxon>Eukaryota</taxon>
        <taxon>Sar</taxon>
        <taxon>Stramenopiles</taxon>
        <taxon>Ochrophyta</taxon>
        <taxon>Bolidophyceae</taxon>
        <taxon>Parmales</taxon>
        <taxon>Triparmaceae</taxon>
        <taxon>Triparma</taxon>
    </lineage>
</organism>
<keyword evidence="1" id="KW-0812">Transmembrane</keyword>
<dbReference type="EMBL" id="BRXW01000617">
    <property type="protein sequence ID" value="GMH70296.1"/>
    <property type="molecule type" value="Genomic_DNA"/>
</dbReference>
<keyword evidence="1" id="KW-1133">Transmembrane helix</keyword>
<keyword evidence="4" id="KW-1185">Reference proteome</keyword>
<feature type="domain" description="Domain of unknown function at the cortex 1" evidence="2">
    <location>
        <begin position="235"/>
        <end position="449"/>
    </location>
</feature>
<dbReference type="OrthoDB" id="42898at2759"/>
<feature type="transmembrane region" description="Helical" evidence="1">
    <location>
        <begin position="130"/>
        <end position="151"/>
    </location>
</feature>
<comment type="caution">
    <text evidence="3">The sequence shown here is derived from an EMBL/GenBank/DDBJ whole genome shotgun (WGS) entry which is preliminary data.</text>
</comment>
<dbReference type="Pfam" id="PF08588">
    <property type="entry name" value="Duc1"/>
    <property type="match status" value="1"/>
</dbReference>
<dbReference type="PANTHER" id="PTHR34826:SF2">
    <property type="entry name" value="UPF0590 PROTEIN C409.17C"/>
    <property type="match status" value="1"/>
</dbReference>
<evidence type="ECO:0000259" key="2">
    <source>
        <dbReference type="Pfam" id="PF08588"/>
    </source>
</evidence>
<evidence type="ECO:0000256" key="1">
    <source>
        <dbReference type="SAM" id="Phobius"/>
    </source>
</evidence>
<dbReference type="InterPro" id="IPR036388">
    <property type="entry name" value="WH-like_DNA-bd_sf"/>
</dbReference>
<dbReference type="PANTHER" id="PTHR34826">
    <property type="entry name" value="UPF0590 PROTEIN C409.17C"/>
    <property type="match status" value="1"/>
</dbReference>
<dbReference type="InterPro" id="IPR013897">
    <property type="entry name" value="Duc1"/>
</dbReference>
<keyword evidence="1" id="KW-0472">Membrane</keyword>